<keyword evidence="1" id="KW-1133">Transmembrane helix</keyword>
<evidence type="ECO:0000256" key="1">
    <source>
        <dbReference type="SAM" id="Phobius"/>
    </source>
</evidence>
<feature type="transmembrane region" description="Helical" evidence="1">
    <location>
        <begin position="136"/>
        <end position="155"/>
    </location>
</feature>
<sequence>MKQLMTLNDQSWKRLTFGLFTVLVLLTFAQPAAAHHPFGGETPSNLWQGFLSGLGHPVVGFDHLAFVIGSGLIAAKSKQGWLIPMGFIAATMLGTGVHLQEMNLPLLELVVSASVLAVGILLTVARPNEEEKSFPYTMVILLGSAIVGVFHGYAYGEAIIGAEMTPLIAYLAGFSLIQLTIALSSYKLAQTLLAQLSTPSLPLSRLIGCGIMGMGIVFLTSAI</sequence>
<accession>K9YQG5</accession>
<keyword evidence="1" id="KW-0812">Transmembrane</keyword>
<dbReference type="HOGENOM" id="CLU_088877_1_0_3"/>
<dbReference type="STRING" id="13035.Dacsa_0374"/>
<reference evidence="2" key="1">
    <citation type="submission" date="2012-04" db="EMBL/GenBank/DDBJ databases">
        <title>Finished genome of Dactylococcopsis salina PCC 8305.</title>
        <authorList>
            <consortium name="US DOE Joint Genome Institute"/>
            <person name="Gugger M."/>
            <person name="Coursin T."/>
            <person name="Rippka R."/>
            <person name="Tandeau De Marsac N."/>
            <person name="Huntemann M."/>
            <person name="Wei C.-L."/>
            <person name="Han J."/>
            <person name="Detter J.C."/>
            <person name="Han C."/>
            <person name="Tapia R."/>
            <person name="Daligault H."/>
            <person name="Chen A."/>
            <person name="Krypides N."/>
            <person name="Mavromatis K."/>
            <person name="Markowitz V."/>
            <person name="Szeto E."/>
            <person name="Ivanova N."/>
            <person name="Ovchinnikova G."/>
            <person name="Pagani I."/>
            <person name="Pati A."/>
            <person name="Goodwin L."/>
            <person name="Peters L."/>
            <person name="Pitluck S."/>
            <person name="Woyke T."/>
            <person name="Kerfeld C."/>
        </authorList>
    </citation>
    <scope>NUCLEOTIDE SEQUENCE [LARGE SCALE GENOMIC DNA]</scope>
    <source>
        <strain evidence="2">PCC 8305</strain>
    </source>
</reference>
<gene>
    <name evidence="2" type="ORF">Dacsa_0374</name>
</gene>
<organism evidence="2 3">
    <name type="scientific">Dactylococcopsis salina (strain PCC 8305)</name>
    <name type="common">Myxobactron salinum</name>
    <dbReference type="NCBI Taxonomy" id="13035"/>
    <lineage>
        <taxon>Bacteria</taxon>
        <taxon>Bacillati</taxon>
        <taxon>Cyanobacteriota</taxon>
        <taxon>Cyanophyceae</taxon>
        <taxon>Nodosilineales</taxon>
        <taxon>Cymatolegaceae</taxon>
        <taxon>Dactylococcopsis</taxon>
    </lineage>
</organism>
<dbReference type="EMBL" id="CP003944">
    <property type="protein sequence ID" value="AFZ49166.1"/>
    <property type="molecule type" value="Genomic_DNA"/>
</dbReference>
<dbReference type="InterPro" id="IPR007038">
    <property type="entry name" value="HupE_UreJ"/>
</dbReference>
<feature type="transmembrane region" description="Helical" evidence="1">
    <location>
        <begin position="167"/>
        <end position="189"/>
    </location>
</feature>
<keyword evidence="3" id="KW-1185">Reference proteome</keyword>
<protein>
    <submittedName>
        <fullName evidence="2">Hydrogenase/urease accessory protein</fullName>
    </submittedName>
</protein>
<feature type="transmembrane region" description="Helical" evidence="1">
    <location>
        <begin position="106"/>
        <end position="124"/>
    </location>
</feature>
<dbReference type="KEGG" id="dsl:Dacsa_0374"/>
<feature type="transmembrane region" description="Helical" evidence="1">
    <location>
        <begin position="82"/>
        <end position="100"/>
    </location>
</feature>
<dbReference type="PIRSF" id="PIRSF016919">
    <property type="entry name" value="HupE_UreJ"/>
    <property type="match status" value="1"/>
</dbReference>
<evidence type="ECO:0000313" key="3">
    <source>
        <dbReference type="Proteomes" id="UP000010482"/>
    </source>
</evidence>
<feature type="transmembrane region" description="Helical" evidence="1">
    <location>
        <begin position="201"/>
        <end position="222"/>
    </location>
</feature>
<feature type="transmembrane region" description="Helical" evidence="1">
    <location>
        <begin position="58"/>
        <end position="75"/>
    </location>
</feature>
<name>K9YQG5_DACS8</name>
<keyword evidence="1" id="KW-0472">Membrane</keyword>
<dbReference type="RefSeq" id="WP_015228179.1">
    <property type="nucleotide sequence ID" value="NC_019780.1"/>
</dbReference>
<dbReference type="eggNOG" id="COG2370">
    <property type="taxonomic scope" value="Bacteria"/>
</dbReference>
<evidence type="ECO:0000313" key="2">
    <source>
        <dbReference type="EMBL" id="AFZ49166.1"/>
    </source>
</evidence>
<proteinExistence type="predicted"/>
<dbReference type="AlphaFoldDB" id="K9YQG5"/>
<dbReference type="Proteomes" id="UP000010482">
    <property type="component" value="Chromosome"/>
</dbReference>
<dbReference type="Pfam" id="PF04955">
    <property type="entry name" value="HupE_UreJ"/>
    <property type="match status" value="1"/>
</dbReference>